<dbReference type="Proteomes" id="UP000179266">
    <property type="component" value="Unassembled WGS sequence"/>
</dbReference>
<sequence length="178" mass="20170">MSDTFKNGKVQIYTGNGKGKTTAALGQAFRAAGHGLKTYFIQFMKGNIEYGELEAARNLCKWITIVQMGRESFVNKKNPDPIDIKWAQKGLDLARKVIQSGKYNIVILDELNVATDYKLVEKNDVLDLITNRPSHVEIIITGRYAPQFILDHADLITEMVEVKHWFQSGEELRVGIER</sequence>
<dbReference type="Gene3D" id="3.40.50.300">
    <property type="entry name" value="P-loop containing nucleotide triphosphate hydrolases"/>
    <property type="match status" value="1"/>
</dbReference>
<protein>
    <submittedName>
        <fullName evidence="1">Cob(I)yrinic acid a,c-diamide adenosyltransferase</fullName>
    </submittedName>
</protein>
<dbReference type="GO" id="GO:0008817">
    <property type="term" value="F:corrinoid adenosyltransferase activity"/>
    <property type="evidence" value="ECO:0007669"/>
    <property type="project" value="InterPro"/>
</dbReference>
<reference evidence="1 2" key="1">
    <citation type="journal article" date="2016" name="Nat. Commun.">
        <title>Thousands of microbial genomes shed light on interconnected biogeochemical processes in an aquifer system.</title>
        <authorList>
            <person name="Anantharaman K."/>
            <person name="Brown C.T."/>
            <person name="Hug L.A."/>
            <person name="Sharon I."/>
            <person name="Castelle C.J."/>
            <person name="Probst A.J."/>
            <person name="Thomas B.C."/>
            <person name="Singh A."/>
            <person name="Wilkins M.J."/>
            <person name="Karaoz U."/>
            <person name="Brodie E.L."/>
            <person name="Williams K.H."/>
            <person name="Hubbard S.S."/>
            <person name="Banfield J.F."/>
        </authorList>
    </citation>
    <scope>NUCLEOTIDE SEQUENCE [LARGE SCALE GENOMIC DNA]</scope>
</reference>
<comment type="caution">
    <text evidence="1">The sequence shown here is derived from an EMBL/GenBank/DDBJ whole genome shotgun (WGS) entry which is preliminary data.</text>
</comment>
<dbReference type="PIRSF" id="PIRSF015617">
    <property type="entry name" value="Adensltrnsf_CobA"/>
    <property type="match status" value="1"/>
</dbReference>
<keyword evidence="1" id="KW-0808">Transferase</keyword>
<dbReference type="GO" id="GO:0009236">
    <property type="term" value="P:cobalamin biosynthetic process"/>
    <property type="evidence" value="ECO:0007669"/>
    <property type="project" value="InterPro"/>
</dbReference>
<dbReference type="PANTHER" id="PTHR46638:SF1">
    <property type="entry name" value="CORRINOID ADENOSYLTRANSFERASE"/>
    <property type="match status" value="1"/>
</dbReference>
<gene>
    <name evidence="1" type="ORF">A2161_00250</name>
</gene>
<organism evidence="1 2">
    <name type="scientific">Candidatus Schekmanbacteria bacterium RBG_13_48_7</name>
    <dbReference type="NCBI Taxonomy" id="1817878"/>
    <lineage>
        <taxon>Bacteria</taxon>
        <taxon>Candidatus Schekmaniibacteriota</taxon>
    </lineage>
</organism>
<dbReference type="CDD" id="cd00561">
    <property type="entry name" value="CobA_ACA"/>
    <property type="match status" value="1"/>
</dbReference>
<dbReference type="AlphaFoldDB" id="A0A1F7S563"/>
<dbReference type="PANTHER" id="PTHR46638">
    <property type="entry name" value="CORRINOID ADENOSYLTRANSFERASE"/>
    <property type="match status" value="1"/>
</dbReference>
<accession>A0A1F7S563</accession>
<dbReference type="EMBL" id="MGDD01000025">
    <property type="protein sequence ID" value="OGL48926.1"/>
    <property type="molecule type" value="Genomic_DNA"/>
</dbReference>
<name>A0A1F7S563_9BACT</name>
<evidence type="ECO:0000313" key="2">
    <source>
        <dbReference type="Proteomes" id="UP000179266"/>
    </source>
</evidence>
<dbReference type="InterPro" id="IPR027417">
    <property type="entry name" value="P-loop_NTPase"/>
</dbReference>
<dbReference type="SUPFAM" id="SSF52540">
    <property type="entry name" value="P-loop containing nucleoside triphosphate hydrolases"/>
    <property type="match status" value="1"/>
</dbReference>
<dbReference type="GO" id="GO:0005524">
    <property type="term" value="F:ATP binding"/>
    <property type="evidence" value="ECO:0007669"/>
    <property type="project" value="InterPro"/>
</dbReference>
<evidence type="ECO:0000313" key="1">
    <source>
        <dbReference type="EMBL" id="OGL48926.1"/>
    </source>
</evidence>
<proteinExistence type="predicted"/>
<dbReference type="Pfam" id="PF02572">
    <property type="entry name" value="CobA_CobO_BtuR"/>
    <property type="match status" value="1"/>
</dbReference>
<dbReference type="InterPro" id="IPR003724">
    <property type="entry name" value="CblAdoTrfase_CobA"/>
</dbReference>